<evidence type="ECO:0000256" key="1">
    <source>
        <dbReference type="SAM" id="Phobius"/>
    </source>
</evidence>
<protein>
    <submittedName>
        <fullName evidence="2">Conserved protein</fullName>
    </submittedName>
</protein>
<feature type="transmembrane region" description="Helical" evidence="1">
    <location>
        <begin position="84"/>
        <end position="104"/>
    </location>
</feature>
<dbReference type="InterPro" id="IPR045781">
    <property type="entry name" value="SxtJ"/>
</dbReference>
<dbReference type="STRING" id="1333998.M2A_0836"/>
<evidence type="ECO:0000313" key="3">
    <source>
        <dbReference type="Proteomes" id="UP000028702"/>
    </source>
</evidence>
<dbReference type="eggNOG" id="ENOG5032YWP">
    <property type="taxonomic scope" value="Bacteria"/>
</dbReference>
<dbReference type="AlphaFoldDB" id="A0A081B8G9"/>
<sequence length="139" mass="15348">MMHEDRREETDATMGSEKSFGIVFTVVFAVIAVVPVLYGELPRLWAIGVAAAFLALALLFPSGLKPLNVVWFKLGLLLHKLVTPLTLGFMFFVVLMPIGLLMRLMGKDPLHLKMAPPGDSYWRVRGAGEPSGSSMKNQY</sequence>
<dbReference type="EMBL" id="BBIO01000003">
    <property type="protein sequence ID" value="GAK44337.1"/>
    <property type="molecule type" value="Genomic_DNA"/>
</dbReference>
<feature type="transmembrane region" description="Helical" evidence="1">
    <location>
        <begin position="45"/>
        <end position="64"/>
    </location>
</feature>
<name>A0A081B8G9_9HYPH</name>
<gene>
    <name evidence="2" type="ORF">M2A_0836</name>
</gene>
<keyword evidence="3" id="KW-1185">Reference proteome</keyword>
<accession>A0A081B8G9</accession>
<proteinExistence type="predicted"/>
<dbReference type="RefSeq" id="WP_045443378.1">
    <property type="nucleotide sequence ID" value="NZ_BBIO01000003.1"/>
</dbReference>
<organism evidence="2 3">
    <name type="scientific">Tepidicaulis marinus</name>
    <dbReference type="NCBI Taxonomy" id="1333998"/>
    <lineage>
        <taxon>Bacteria</taxon>
        <taxon>Pseudomonadati</taxon>
        <taxon>Pseudomonadota</taxon>
        <taxon>Alphaproteobacteria</taxon>
        <taxon>Hyphomicrobiales</taxon>
        <taxon>Parvibaculaceae</taxon>
        <taxon>Tepidicaulis</taxon>
    </lineage>
</organism>
<dbReference type="Pfam" id="PF19588">
    <property type="entry name" value="SxtJ"/>
    <property type="match status" value="1"/>
</dbReference>
<keyword evidence="1" id="KW-1133">Transmembrane helix</keyword>
<feature type="transmembrane region" description="Helical" evidence="1">
    <location>
        <begin position="20"/>
        <end position="38"/>
    </location>
</feature>
<reference evidence="2 3" key="1">
    <citation type="submission" date="2014-07" db="EMBL/GenBank/DDBJ databases">
        <title>Tepidicaulis marinum gen. nov., sp. nov., a novel marine bacterium denitrifying nitrate to nitrous oxide strictly under microaerobic conditions.</title>
        <authorList>
            <person name="Takeuchi M."/>
            <person name="Yamagishi T."/>
            <person name="Kamagata Y."/>
            <person name="Oshima K."/>
            <person name="Hattori M."/>
            <person name="Katayama T."/>
            <person name="Hanada S."/>
            <person name="Tamaki H."/>
            <person name="Marumo K."/>
            <person name="Maeda H."/>
            <person name="Nedachi M."/>
            <person name="Iwasaki W."/>
            <person name="Suwa Y."/>
            <person name="Sakata S."/>
        </authorList>
    </citation>
    <scope>NUCLEOTIDE SEQUENCE [LARGE SCALE GENOMIC DNA]</scope>
    <source>
        <strain evidence="2 3">MA2</strain>
    </source>
</reference>
<keyword evidence="1" id="KW-0472">Membrane</keyword>
<evidence type="ECO:0000313" key="2">
    <source>
        <dbReference type="EMBL" id="GAK44337.1"/>
    </source>
</evidence>
<keyword evidence="1" id="KW-0812">Transmembrane</keyword>
<dbReference type="Proteomes" id="UP000028702">
    <property type="component" value="Unassembled WGS sequence"/>
</dbReference>
<comment type="caution">
    <text evidence="2">The sequence shown here is derived from an EMBL/GenBank/DDBJ whole genome shotgun (WGS) entry which is preliminary data.</text>
</comment>